<dbReference type="OrthoDB" id="201153at2759"/>
<dbReference type="STRING" id="418985.A0A1V9XRU6"/>
<evidence type="ECO:0000313" key="7">
    <source>
        <dbReference type="EMBL" id="OQR76153.1"/>
    </source>
</evidence>
<dbReference type="AlphaFoldDB" id="A0A1V9XRU6"/>
<evidence type="ECO:0000256" key="1">
    <source>
        <dbReference type="ARBA" id="ARBA00004749"/>
    </source>
</evidence>
<evidence type="ECO:0000256" key="5">
    <source>
        <dbReference type="ARBA" id="ARBA00022840"/>
    </source>
</evidence>
<keyword evidence="4" id="KW-0547">Nucleotide-binding</keyword>
<comment type="caution">
    <text evidence="7">The sequence shown here is derived from an EMBL/GenBank/DDBJ whole genome shotgun (WGS) entry which is preliminary data.</text>
</comment>
<evidence type="ECO:0000256" key="4">
    <source>
        <dbReference type="ARBA" id="ARBA00022741"/>
    </source>
</evidence>
<dbReference type="InterPro" id="IPR034646">
    <property type="entry name" value="ADCK3_dom"/>
</dbReference>
<gene>
    <name evidence="7" type="ORF">BIW11_00635</name>
</gene>
<dbReference type="SUPFAM" id="SSF56112">
    <property type="entry name" value="Protein kinase-like (PK-like)"/>
    <property type="match status" value="1"/>
</dbReference>
<dbReference type="CDD" id="cd13970">
    <property type="entry name" value="ABC1_ADCK3"/>
    <property type="match status" value="1"/>
</dbReference>
<evidence type="ECO:0000313" key="8">
    <source>
        <dbReference type="Proteomes" id="UP000192247"/>
    </source>
</evidence>
<organism evidence="7 8">
    <name type="scientific">Tropilaelaps mercedesae</name>
    <dbReference type="NCBI Taxonomy" id="418985"/>
    <lineage>
        <taxon>Eukaryota</taxon>
        <taxon>Metazoa</taxon>
        <taxon>Ecdysozoa</taxon>
        <taxon>Arthropoda</taxon>
        <taxon>Chelicerata</taxon>
        <taxon>Arachnida</taxon>
        <taxon>Acari</taxon>
        <taxon>Parasitiformes</taxon>
        <taxon>Mesostigmata</taxon>
        <taxon>Gamasina</taxon>
        <taxon>Dermanyssoidea</taxon>
        <taxon>Laelapidae</taxon>
        <taxon>Tropilaelaps</taxon>
    </lineage>
</organism>
<dbReference type="PANTHER" id="PTHR43851">
    <property type="match status" value="1"/>
</dbReference>
<dbReference type="GO" id="GO:0016740">
    <property type="term" value="F:transferase activity"/>
    <property type="evidence" value="ECO:0007669"/>
    <property type="project" value="UniProtKB-KW"/>
</dbReference>
<evidence type="ECO:0000259" key="6">
    <source>
        <dbReference type="Pfam" id="PF03109"/>
    </source>
</evidence>
<name>A0A1V9XRU6_9ACAR</name>
<keyword evidence="5" id="KW-0067">ATP-binding</keyword>
<dbReference type="InterPro" id="IPR011009">
    <property type="entry name" value="Kinase-like_dom_sf"/>
</dbReference>
<dbReference type="Pfam" id="PF03109">
    <property type="entry name" value="ABC1"/>
    <property type="match status" value="1"/>
</dbReference>
<keyword evidence="8" id="KW-1185">Reference proteome</keyword>
<feature type="domain" description="ABC1 atypical kinase-like" evidence="6">
    <location>
        <begin position="201"/>
        <end position="440"/>
    </location>
</feature>
<comment type="similarity">
    <text evidence="2">Belongs to the protein kinase superfamily. ADCK protein kinase family.</text>
</comment>
<dbReference type="InParanoid" id="A0A1V9XRU6"/>
<dbReference type="PANTHER" id="PTHR43851:SF3">
    <property type="entry name" value="COENZYME Q8"/>
    <property type="match status" value="1"/>
</dbReference>
<dbReference type="GO" id="GO:0005524">
    <property type="term" value="F:ATP binding"/>
    <property type="evidence" value="ECO:0007669"/>
    <property type="project" value="UniProtKB-KW"/>
</dbReference>
<accession>A0A1V9XRU6</accession>
<dbReference type="EMBL" id="MNPL01005239">
    <property type="protein sequence ID" value="OQR76153.1"/>
    <property type="molecule type" value="Genomic_DNA"/>
</dbReference>
<protein>
    <recommendedName>
        <fullName evidence="6">ABC1 atypical kinase-like domain-containing protein</fullName>
    </recommendedName>
</protein>
<dbReference type="Proteomes" id="UP000192247">
    <property type="component" value="Unassembled WGS sequence"/>
</dbReference>
<dbReference type="GO" id="GO:0006744">
    <property type="term" value="P:ubiquinone biosynthetic process"/>
    <property type="evidence" value="ECO:0007669"/>
    <property type="project" value="TreeGrafter"/>
</dbReference>
<dbReference type="InterPro" id="IPR051409">
    <property type="entry name" value="Atypical_kinase_ADCK"/>
</dbReference>
<dbReference type="FunCoup" id="A0A1V9XRU6">
    <property type="interactions" value="883"/>
</dbReference>
<comment type="pathway">
    <text evidence="1">Cofactor biosynthesis; ubiquinone biosynthesis.</text>
</comment>
<reference evidence="7 8" key="1">
    <citation type="journal article" date="2017" name="Gigascience">
        <title>Draft genome of the honey bee ectoparasitic mite, Tropilaelaps mercedesae, is shaped by the parasitic life history.</title>
        <authorList>
            <person name="Dong X."/>
            <person name="Armstrong S.D."/>
            <person name="Xia D."/>
            <person name="Makepeace B.L."/>
            <person name="Darby A.C."/>
            <person name="Kadowaki T."/>
        </authorList>
    </citation>
    <scope>NUCLEOTIDE SEQUENCE [LARGE SCALE GENOMIC DNA]</scope>
    <source>
        <strain evidence="7">Wuxi-XJTLU</strain>
    </source>
</reference>
<sequence length="550" mass="62467">MMSQGLSQVGKALILYGIPASIIGTQNYRQSTSSRLNRVDNFGMENLCVVFEGLRQLVMKAIEYKMREAIGTAPLHEPIKPTETLIKASRLNEQKKFESVVTKDPMLSTLSKAKKVPVSRIQRALTYGSLFAGLGVGAATEAIRRLASNEERPLLLNEANANRIVDTLCQMRGAALKVGQILSLQDLKVIPEEIKQLFVRVRDSAHYMPSWQLNRVLVREWGDAWRSRVDSFDDMPFAAASIGQVHRGTICDKDVAIKVQYPGVAKGINSDIDNLMMLLRVWDLLPKGMFIDNLIEVARRELAWEVDYNREAAAAKKFKELLKDEEVFFVPDVVDELTTSSVLVTELVKKAIPVDRLVNGSQPLRNYIAKNLLRLTLIEIFIYRFVQTDPNWSNFLYQPETQRIALLDFGASRSYKNSFINAYIKVIEAAAERNEAKILDLSQKIGFLTGGESEIMRRAHCDAVLLLGEAFTVEEFDFSQRHTEEKVAQLVPIMLKYRLTPPPEEIYSLHRKLSGIFLLCSKLRAKINCRSLFLDVREQYYQKQLTNKTN</sequence>
<proteinExistence type="inferred from homology"/>
<dbReference type="InterPro" id="IPR004147">
    <property type="entry name" value="ABC1_dom"/>
</dbReference>
<keyword evidence="3" id="KW-0808">Transferase</keyword>
<evidence type="ECO:0000256" key="2">
    <source>
        <dbReference type="ARBA" id="ARBA00009670"/>
    </source>
</evidence>
<evidence type="ECO:0000256" key="3">
    <source>
        <dbReference type="ARBA" id="ARBA00022679"/>
    </source>
</evidence>